<feature type="coiled-coil region" evidence="1">
    <location>
        <begin position="23"/>
        <end position="50"/>
    </location>
</feature>
<proteinExistence type="predicted"/>
<reference evidence="3" key="1">
    <citation type="journal article" date="2019" name="Int. J. Syst. Evol. Microbiol.">
        <title>The Global Catalogue of Microorganisms (GCM) 10K type strain sequencing project: providing services to taxonomists for standard genome sequencing and annotation.</title>
        <authorList>
            <consortium name="The Broad Institute Genomics Platform"/>
            <consortium name="The Broad Institute Genome Sequencing Center for Infectious Disease"/>
            <person name="Wu L."/>
            <person name="Ma J."/>
        </authorList>
    </citation>
    <scope>NUCLEOTIDE SEQUENCE [LARGE SCALE GENOMIC DNA]</scope>
    <source>
        <strain evidence="3">JCM 4253</strain>
    </source>
</reference>
<keyword evidence="3" id="KW-1185">Reference proteome</keyword>
<evidence type="ECO:0000313" key="3">
    <source>
        <dbReference type="Proteomes" id="UP000619355"/>
    </source>
</evidence>
<keyword evidence="1" id="KW-0175">Coiled coil</keyword>
<evidence type="ECO:0000256" key="1">
    <source>
        <dbReference type="SAM" id="Coils"/>
    </source>
</evidence>
<gene>
    <name evidence="2" type="ORF">GCM10018980_20090</name>
</gene>
<accession>A0A919C5B5</accession>
<dbReference type="EMBL" id="BNBF01000004">
    <property type="protein sequence ID" value="GHG43272.1"/>
    <property type="molecule type" value="Genomic_DNA"/>
</dbReference>
<dbReference type="AlphaFoldDB" id="A0A919C5B5"/>
<sequence length="97" mass="10488">MRQSHSYLCGDCQGWAVAAEAQAVAGERERQEQERLRQKVEEQATAQKAAGWLFRFRSRPGQSAVTDHAGKIKVSPGKPALSVAAATLIRCTATSSC</sequence>
<protein>
    <submittedName>
        <fullName evidence="2">Uncharacterized protein</fullName>
    </submittedName>
</protein>
<evidence type="ECO:0000313" key="2">
    <source>
        <dbReference type="EMBL" id="GHG43272.1"/>
    </source>
</evidence>
<name>A0A919C5B5_9ACTN</name>
<comment type="caution">
    <text evidence="2">The sequence shown here is derived from an EMBL/GenBank/DDBJ whole genome shotgun (WGS) entry which is preliminary data.</text>
</comment>
<dbReference type="Proteomes" id="UP000619355">
    <property type="component" value="Unassembled WGS sequence"/>
</dbReference>
<dbReference type="RefSeq" id="WP_189980299.1">
    <property type="nucleotide sequence ID" value="NZ_BNBF01000004.1"/>
</dbReference>
<organism evidence="2 3">
    <name type="scientific">Streptomyces capoamus</name>
    <dbReference type="NCBI Taxonomy" id="68183"/>
    <lineage>
        <taxon>Bacteria</taxon>
        <taxon>Bacillati</taxon>
        <taxon>Actinomycetota</taxon>
        <taxon>Actinomycetes</taxon>
        <taxon>Kitasatosporales</taxon>
        <taxon>Streptomycetaceae</taxon>
        <taxon>Streptomyces</taxon>
    </lineage>
</organism>